<proteinExistence type="inferred from homology"/>
<reference evidence="13 14" key="2">
    <citation type="submission" date="2017-02" db="EMBL/GenBank/DDBJ databases">
        <title>A genome survey and senescence transcriptome analysis in Lentinula edodes.</title>
        <authorList>
            <person name="Sakamoto Y."/>
            <person name="Nakade K."/>
            <person name="Sato S."/>
            <person name="Yoshida Y."/>
            <person name="Miyazaki K."/>
            <person name="Natsume S."/>
            <person name="Konno N."/>
        </authorList>
    </citation>
    <scope>NUCLEOTIDE SEQUENCE [LARGE SCALE GENOMIC DNA]</scope>
    <source>
        <strain evidence="13 14">NBRC 111202</strain>
    </source>
</reference>
<reference evidence="13 14" key="1">
    <citation type="submission" date="2016-08" db="EMBL/GenBank/DDBJ databases">
        <authorList>
            <consortium name="Lentinula edodes genome sequencing consortium"/>
            <person name="Sakamoto Y."/>
            <person name="Nakade K."/>
            <person name="Sato S."/>
            <person name="Yoshida Y."/>
            <person name="Miyazaki K."/>
            <person name="Natsume S."/>
            <person name="Konno N."/>
        </authorList>
    </citation>
    <scope>NUCLEOTIDE SEQUENCE [LARGE SCALE GENOMIC DNA]</scope>
    <source>
        <strain evidence="13 14">NBRC 111202</strain>
    </source>
</reference>
<keyword evidence="6 12" id="KW-0812">Transmembrane</keyword>
<keyword evidence="10" id="KW-0496">Mitochondrion</keyword>
<evidence type="ECO:0000256" key="1">
    <source>
        <dbReference type="ARBA" id="ARBA00003195"/>
    </source>
</evidence>
<keyword evidence="4" id="KW-0813">Transport</keyword>
<evidence type="ECO:0000256" key="4">
    <source>
        <dbReference type="ARBA" id="ARBA00022448"/>
    </source>
</evidence>
<feature type="transmembrane region" description="Helical" evidence="12">
    <location>
        <begin position="55"/>
        <end position="73"/>
    </location>
</feature>
<evidence type="ECO:0000256" key="12">
    <source>
        <dbReference type="SAM" id="Phobius"/>
    </source>
</evidence>
<dbReference type="GO" id="GO:0005743">
    <property type="term" value="C:mitochondrial inner membrane"/>
    <property type="evidence" value="ECO:0007669"/>
    <property type="project" value="UniProtKB-SubCell"/>
</dbReference>
<comment type="caution">
    <text evidence="13">The sequence shown here is derived from an EMBL/GenBank/DDBJ whole genome shotgun (WGS) entry which is preliminary data.</text>
</comment>
<organism evidence="13 14">
    <name type="scientific">Lentinula edodes</name>
    <name type="common">Shiitake mushroom</name>
    <name type="synonym">Lentinus edodes</name>
    <dbReference type="NCBI Taxonomy" id="5353"/>
    <lineage>
        <taxon>Eukaryota</taxon>
        <taxon>Fungi</taxon>
        <taxon>Dikarya</taxon>
        <taxon>Basidiomycota</taxon>
        <taxon>Agaricomycotina</taxon>
        <taxon>Agaricomycetes</taxon>
        <taxon>Agaricomycetidae</taxon>
        <taxon>Agaricales</taxon>
        <taxon>Marasmiineae</taxon>
        <taxon>Omphalotaceae</taxon>
        <taxon>Lentinula</taxon>
    </lineage>
</organism>
<name>A0A1Q3EDC0_LENED</name>
<dbReference type="EMBL" id="BDGU01000237">
    <property type="protein sequence ID" value="GAW05205.1"/>
    <property type="molecule type" value="Genomic_DNA"/>
</dbReference>
<keyword evidence="5" id="KW-0679">Respiratory chain</keyword>
<accession>A0A1Q3EDC0</accession>
<comment type="similarity">
    <text evidence="3">Belongs to the complex I NDUFB3 subunit family.</text>
</comment>
<keyword evidence="9 12" id="KW-1133">Transmembrane helix</keyword>
<comment type="subcellular location">
    <subcellularLocation>
        <location evidence="2">Mitochondrion inner membrane</location>
        <topology evidence="2">Single-pass membrane protein</topology>
        <orientation evidence="2">Matrix side</orientation>
    </subcellularLocation>
</comment>
<evidence type="ECO:0000256" key="5">
    <source>
        <dbReference type="ARBA" id="ARBA00022660"/>
    </source>
</evidence>
<evidence type="ECO:0000256" key="9">
    <source>
        <dbReference type="ARBA" id="ARBA00022989"/>
    </source>
</evidence>
<dbReference type="Proteomes" id="UP000188533">
    <property type="component" value="Unassembled WGS sequence"/>
</dbReference>
<keyword evidence="14" id="KW-1185">Reference proteome</keyword>
<dbReference type="InterPro" id="IPR012576">
    <property type="entry name" value="NDUFB3"/>
</dbReference>
<dbReference type="STRING" id="5353.A0A1Q3EDC0"/>
<keyword evidence="13" id="KW-0830">Ubiquinone</keyword>
<evidence type="ECO:0000256" key="11">
    <source>
        <dbReference type="ARBA" id="ARBA00023136"/>
    </source>
</evidence>
<evidence type="ECO:0000256" key="7">
    <source>
        <dbReference type="ARBA" id="ARBA00022792"/>
    </source>
</evidence>
<keyword evidence="8" id="KW-0249">Electron transport</keyword>
<evidence type="ECO:0000256" key="2">
    <source>
        <dbReference type="ARBA" id="ARBA00004298"/>
    </source>
</evidence>
<sequence>MSDSGKFCRQRLTFSQLVLRHSSSNLQMSNLPLYRDPWAKLDAWRKSPVFQKTTVLRNLFPGFGIAVVAFTALEYHEHI</sequence>
<evidence type="ECO:0000313" key="13">
    <source>
        <dbReference type="EMBL" id="GAW05205.1"/>
    </source>
</evidence>
<keyword evidence="11 12" id="KW-0472">Membrane</keyword>
<gene>
    <name evidence="13" type="ORF">LENED_007046</name>
</gene>
<evidence type="ECO:0000256" key="6">
    <source>
        <dbReference type="ARBA" id="ARBA00022692"/>
    </source>
</evidence>
<evidence type="ECO:0000256" key="10">
    <source>
        <dbReference type="ARBA" id="ARBA00023128"/>
    </source>
</evidence>
<dbReference type="GO" id="GO:0022900">
    <property type="term" value="P:electron transport chain"/>
    <property type="evidence" value="ECO:0007669"/>
    <property type="project" value="InterPro"/>
</dbReference>
<dbReference type="AlphaFoldDB" id="A0A1Q3EDC0"/>
<protein>
    <submittedName>
        <fullName evidence="13">Nadh-ubiquinone oxidoreductase b12</fullName>
    </submittedName>
</protein>
<comment type="function">
    <text evidence="1">Accessory subunit of the mitochondrial membrane respiratory chain NADH dehydrogenase (Complex I), that is believed not to be involved in catalysis. Complex I functions in the transfer of electrons from NADH to the respiratory chain. The immediate electron acceptor for the enzyme is believed to be ubiquinone.</text>
</comment>
<dbReference type="Pfam" id="PF08122">
    <property type="entry name" value="NDUF_B12"/>
    <property type="match status" value="1"/>
</dbReference>
<evidence type="ECO:0000313" key="14">
    <source>
        <dbReference type="Proteomes" id="UP000188533"/>
    </source>
</evidence>
<keyword evidence="7" id="KW-0999">Mitochondrion inner membrane</keyword>
<evidence type="ECO:0000256" key="3">
    <source>
        <dbReference type="ARBA" id="ARBA00005667"/>
    </source>
</evidence>
<evidence type="ECO:0000256" key="8">
    <source>
        <dbReference type="ARBA" id="ARBA00022982"/>
    </source>
</evidence>